<evidence type="ECO:0000256" key="1">
    <source>
        <dbReference type="ARBA" id="ARBA00004953"/>
    </source>
</evidence>
<keyword evidence="3" id="KW-0169">Cobalamin biosynthesis</keyword>
<dbReference type="PANTHER" id="PTHR43467">
    <property type="entry name" value="COBALT-PRECORRIN-2 C(20)-METHYLTRANSFERASE"/>
    <property type="match status" value="1"/>
</dbReference>
<dbReference type="PIRSF" id="PIRSF036427">
    <property type="entry name" value="Precrrn-2_mtase"/>
    <property type="match status" value="1"/>
</dbReference>
<evidence type="ECO:0000256" key="4">
    <source>
        <dbReference type="ARBA" id="ARBA00022603"/>
    </source>
</evidence>
<dbReference type="OrthoDB" id="9804789at2"/>
<dbReference type="GO" id="GO:0032259">
    <property type="term" value="P:methylation"/>
    <property type="evidence" value="ECO:0007669"/>
    <property type="project" value="UniProtKB-KW"/>
</dbReference>
<reference evidence="10" key="1">
    <citation type="submission" date="2017-02" db="EMBL/GenBank/DDBJ databases">
        <title>Tessaracoccus aquaemaris sp. nov., isolated from the intestine of a Korean rockfish, Sebastes schlegelii, in a marine aquaculture pond.</title>
        <authorList>
            <person name="Tak E.J."/>
            <person name="Bae J.-W."/>
        </authorList>
    </citation>
    <scope>NUCLEOTIDE SEQUENCE [LARGE SCALE GENOMIC DNA]</scope>
    <source>
        <strain evidence="10">NSG39</strain>
    </source>
</reference>
<dbReference type="AlphaFoldDB" id="A0A1Q2CMH6"/>
<comment type="similarity">
    <text evidence="2 7">Belongs to the precorrin methyltransferase family.</text>
</comment>
<keyword evidence="6" id="KW-0949">S-adenosyl-L-methionine</keyword>
<dbReference type="GO" id="GO:0009236">
    <property type="term" value="P:cobalamin biosynthetic process"/>
    <property type="evidence" value="ECO:0007669"/>
    <property type="project" value="UniProtKB-UniRule"/>
</dbReference>
<accession>A0A1Q2CMH6</accession>
<evidence type="ECO:0000256" key="5">
    <source>
        <dbReference type="ARBA" id="ARBA00022679"/>
    </source>
</evidence>
<dbReference type="SUPFAM" id="SSF53790">
    <property type="entry name" value="Tetrapyrrole methylase"/>
    <property type="match status" value="1"/>
</dbReference>
<keyword evidence="10" id="KW-1185">Reference proteome</keyword>
<dbReference type="CDD" id="cd11645">
    <property type="entry name" value="Precorrin_2_C20_MT"/>
    <property type="match status" value="1"/>
</dbReference>
<dbReference type="STRING" id="1332264.BW730_07250"/>
<dbReference type="InterPro" id="IPR014776">
    <property type="entry name" value="4pyrrole_Mease_sub2"/>
</dbReference>
<dbReference type="InterPro" id="IPR012382">
    <property type="entry name" value="CobI/CbiL"/>
</dbReference>
<dbReference type="InterPro" id="IPR014777">
    <property type="entry name" value="4pyrrole_Mease_sub1"/>
</dbReference>
<dbReference type="KEGG" id="tes:BW730_07250"/>
<dbReference type="InterPro" id="IPR006364">
    <property type="entry name" value="CobI/CbiL/CobIJ_dom"/>
</dbReference>
<dbReference type="GO" id="GO:0030788">
    <property type="term" value="F:precorrin-2 C20-methyltransferase activity"/>
    <property type="evidence" value="ECO:0007669"/>
    <property type="project" value="InterPro"/>
</dbReference>
<proteinExistence type="inferred from homology"/>
<dbReference type="InterPro" id="IPR000878">
    <property type="entry name" value="4pyrrol_Mease"/>
</dbReference>
<dbReference type="RefSeq" id="WP_077685656.1">
    <property type="nucleotide sequence ID" value="NZ_CP019606.1"/>
</dbReference>
<evidence type="ECO:0000313" key="9">
    <source>
        <dbReference type="EMBL" id="AQP47328.1"/>
    </source>
</evidence>
<evidence type="ECO:0000256" key="3">
    <source>
        <dbReference type="ARBA" id="ARBA00022573"/>
    </source>
</evidence>
<name>A0A1Q2CMH6_9ACTN</name>
<organism evidence="9 10">
    <name type="scientific">Tessaracoccus aquimaris</name>
    <dbReference type="NCBI Taxonomy" id="1332264"/>
    <lineage>
        <taxon>Bacteria</taxon>
        <taxon>Bacillati</taxon>
        <taxon>Actinomycetota</taxon>
        <taxon>Actinomycetes</taxon>
        <taxon>Propionibacteriales</taxon>
        <taxon>Propionibacteriaceae</taxon>
        <taxon>Tessaracoccus</taxon>
    </lineage>
</organism>
<dbReference type="Proteomes" id="UP000188145">
    <property type="component" value="Chromosome"/>
</dbReference>
<dbReference type="Gene3D" id="3.40.1010.10">
    <property type="entry name" value="Cobalt-precorrin-4 Transmethylase, Domain 1"/>
    <property type="match status" value="1"/>
</dbReference>
<keyword evidence="4 9" id="KW-0489">Methyltransferase</keyword>
<feature type="domain" description="Tetrapyrrole methylase" evidence="8">
    <location>
        <begin position="9"/>
        <end position="221"/>
    </location>
</feature>
<dbReference type="UniPathway" id="UPA00148"/>
<protein>
    <submittedName>
        <fullName evidence="9">Precorrin-2 C(20)-methyltransferase</fullName>
    </submittedName>
</protein>
<evidence type="ECO:0000256" key="6">
    <source>
        <dbReference type="ARBA" id="ARBA00022691"/>
    </source>
</evidence>
<dbReference type="EMBL" id="CP019606">
    <property type="protein sequence ID" value="AQP47328.1"/>
    <property type="molecule type" value="Genomic_DNA"/>
</dbReference>
<evidence type="ECO:0000256" key="2">
    <source>
        <dbReference type="ARBA" id="ARBA00005879"/>
    </source>
</evidence>
<evidence type="ECO:0000256" key="7">
    <source>
        <dbReference type="PIRNR" id="PIRNR036427"/>
    </source>
</evidence>
<dbReference type="Gene3D" id="3.30.950.10">
    <property type="entry name" value="Methyltransferase, Cobalt-precorrin-4 Transmethylase, Domain 2"/>
    <property type="match status" value="1"/>
</dbReference>
<comment type="pathway">
    <text evidence="1">Cofactor biosynthesis; adenosylcobalamin biosynthesis.</text>
</comment>
<dbReference type="Pfam" id="PF00590">
    <property type="entry name" value="TP_methylase"/>
    <property type="match status" value="1"/>
</dbReference>
<dbReference type="InterPro" id="IPR035996">
    <property type="entry name" value="4pyrrol_Methylase_sf"/>
</dbReference>
<dbReference type="PANTHER" id="PTHR43467:SF2">
    <property type="entry name" value="COBALT-PRECORRIN-2 C(20)-METHYLTRANSFERASE"/>
    <property type="match status" value="1"/>
</dbReference>
<sequence>MTHPPSQPRLIGIGVGPGDPDLITLKATRALEIADAVLVPATEESGDGPGRAEQIVLANAPDARIVRVPFSMADRSGVSPRRKAAWLASATAAVDAFDDGARCVAFATVGDPSVYSTFSYLAAHVLERRPDVAVEVIPGITAMQALAATSRTPLVEGTETLALVPVTAGLDALERVLDAVDTVVAYKGGRRMPEVVATLRSKGRDAVLGVNLGLDRQELIRLADLDDDATAPYFSTVLAPAARGDQAGGRL</sequence>
<keyword evidence="5 9" id="KW-0808">Transferase</keyword>
<dbReference type="NCBIfam" id="TIGR01467">
    <property type="entry name" value="cobI_cbiL"/>
    <property type="match status" value="1"/>
</dbReference>
<evidence type="ECO:0000313" key="10">
    <source>
        <dbReference type="Proteomes" id="UP000188145"/>
    </source>
</evidence>
<gene>
    <name evidence="9" type="ORF">BW730_07250</name>
</gene>
<evidence type="ECO:0000259" key="8">
    <source>
        <dbReference type="Pfam" id="PF00590"/>
    </source>
</evidence>